<comment type="caution">
    <text evidence="2">The sequence shown here is derived from an EMBL/GenBank/DDBJ whole genome shotgun (WGS) entry which is preliminary data.</text>
</comment>
<sequence>MGEQEREHVAPQEARDAAEFVALLRKLKERSGLSFRQLEECAAARGEVLPRSTLADVLRHGALPRVETLVVFLRACGEEQNTEAWLESRHRIVAAGVPRARTAQEDGVGPEPGHQSAHRSAHEPLRDAPLPAAELLPLAAHKSHAGQESPAAGAAKPWTSRWPGRLLGSHKRLLGAALALLALLGGGYFTLAATDYGKEKPGAARDSASPVAGTYRIRSLVSSLCLSERDGDEAGYVYQADCGSSSPTYALEEQGEGVYRIRSLHPVFGYGCLGVDNGSTKKGARMMDDYCGHRGNSERFRLKPAGANDYRLLPLHTNACVSVPGASKDTWAPVLQLPCGSGDAGQVFRFEPAPSPSAVPTITSNE</sequence>
<dbReference type="EMBL" id="VBZC01000014">
    <property type="protein sequence ID" value="TLS45370.1"/>
    <property type="molecule type" value="Genomic_DNA"/>
</dbReference>
<dbReference type="Gene3D" id="2.80.10.50">
    <property type="match status" value="1"/>
</dbReference>
<gene>
    <name evidence="2" type="ORF">FE633_14960</name>
</gene>
<feature type="region of interest" description="Disordered" evidence="1">
    <location>
        <begin position="100"/>
        <end position="123"/>
    </location>
</feature>
<evidence type="ECO:0000313" key="2">
    <source>
        <dbReference type="EMBL" id="TLS45370.1"/>
    </source>
</evidence>
<dbReference type="Proteomes" id="UP000305906">
    <property type="component" value="Unassembled WGS sequence"/>
</dbReference>
<organism evidence="2 3">
    <name type="scientific">Streptomyces montanus</name>
    <dbReference type="NCBI Taxonomy" id="2580423"/>
    <lineage>
        <taxon>Bacteria</taxon>
        <taxon>Bacillati</taxon>
        <taxon>Actinomycetota</taxon>
        <taxon>Actinomycetes</taxon>
        <taxon>Kitasatosporales</taxon>
        <taxon>Streptomycetaceae</taxon>
        <taxon>Streptomyces</taxon>
    </lineage>
</organism>
<accession>A0A5R9FTZ9</accession>
<keyword evidence="3" id="KW-1185">Reference proteome</keyword>
<proteinExistence type="predicted"/>
<dbReference type="SUPFAM" id="SSF50370">
    <property type="entry name" value="Ricin B-like lectins"/>
    <property type="match status" value="1"/>
</dbReference>
<protein>
    <submittedName>
        <fullName evidence="2">XRE family transcriptional regulator</fullName>
    </submittedName>
</protein>
<evidence type="ECO:0000256" key="1">
    <source>
        <dbReference type="SAM" id="MobiDB-lite"/>
    </source>
</evidence>
<dbReference type="AlphaFoldDB" id="A0A5R9FTZ9"/>
<evidence type="ECO:0000313" key="3">
    <source>
        <dbReference type="Proteomes" id="UP000305906"/>
    </source>
</evidence>
<dbReference type="RefSeq" id="WP_138045621.1">
    <property type="nucleotide sequence ID" value="NZ_VBZC01000014.1"/>
</dbReference>
<dbReference type="PROSITE" id="PS50231">
    <property type="entry name" value="RICIN_B_LECTIN"/>
    <property type="match status" value="1"/>
</dbReference>
<reference evidence="2 3" key="1">
    <citation type="submission" date="2019-05" db="EMBL/GenBank/DDBJ databases">
        <title>Streptomyces sp. NEAU-C151, a novel actinomycete isolated from soil.</title>
        <authorList>
            <person name="Han L."/>
            <person name="Jiang H."/>
        </authorList>
    </citation>
    <scope>NUCLEOTIDE SEQUENCE [LARGE SCALE GENOMIC DNA]</scope>
    <source>
        <strain evidence="2 3">NEAU-C151</strain>
    </source>
</reference>
<dbReference type="InterPro" id="IPR035992">
    <property type="entry name" value="Ricin_B-like_lectins"/>
</dbReference>
<name>A0A5R9FTZ9_9ACTN</name>
<dbReference type="CDD" id="cd00161">
    <property type="entry name" value="beta-trefoil_Ricin-like"/>
    <property type="match status" value="1"/>
</dbReference>